<evidence type="ECO:0000313" key="4">
    <source>
        <dbReference type="Proteomes" id="UP000321947"/>
    </source>
</evidence>
<dbReference type="Proteomes" id="UP000321393">
    <property type="component" value="Unassembled WGS sequence"/>
</dbReference>
<evidence type="ECO:0000313" key="1">
    <source>
        <dbReference type="EMBL" id="KAA0059769.1"/>
    </source>
</evidence>
<reference evidence="3 4" key="1">
    <citation type="submission" date="2019-08" db="EMBL/GenBank/DDBJ databases">
        <title>Draft genome sequences of two oriental melons (Cucumis melo L. var makuwa).</title>
        <authorList>
            <person name="Kwon S.-Y."/>
        </authorList>
    </citation>
    <scope>NUCLEOTIDE SEQUENCE [LARGE SCALE GENOMIC DNA]</scope>
    <source>
        <strain evidence="4">cv. Chang Bougi</strain>
        <strain evidence="3">cv. SW 3</strain>
        <tissue evidence="1">Leaf</tissue>
    </source>
</reference>
<name>A0A5A7V1U7_CUCMM</name>
<dbReference type="EMBL" id="SSTD01017575">
    <property type="protein sequence ID" value="TYJ99782.1"/>
    <property type="molecule type" value="Genomic_DNA"/>
</dbReference>
<protein>
    <submittedName>
        <fullName evidence="1">Histidine-rich glycoprotein-like</fullName>
    </submittedName>
</protein>
<gene>
    <name evidence="2" type="ORF">E5676_scaffold896G00210</name>
    <name evidence="1" type="ORF">E6C27_scaffold108G00230</name>
</gene>
<proteinExistence type="predicted"/>
<dbReference type="EMBL" id="SSTE01005892">
    <property type="protein sequence ID" value="KAA0059769.1"/>
    <property type="molecule type" value="Genomic_DNA"/>
</dbReference>
<sequence length="303" mass="35053">MIRHLYFVVNDPTSNRSNWTYTLPSAIPLLVGMIGHLHFTSSILISTRNDRASTLPLVMLLLLETIEHHHPFDEAELHHHHFGEKKLELYYDRFEEPEAKLQHHRHLREAEVEVHLCRPLKASSGKDQAIPSLLSRKGGGRVAPSLSSQSYTIVTLERWRLSCTIVILERSGATPSSPLREVKVELHHRRRLGEVKVELHHRRSLNEAEVELHHRHHLGVVKAELHHCHHLEEANLHHRPPLEVALLRFWRGGFHYQASIELRDGTKQSNHRTWAWKSSSVILDVRDEEALVKSLILHLNDPS</sequence>
<comment type="caution">
    <text evidence="1">The sequence shown here is derived from an EMBL/GenBank/DDBJ whole genome shotgun (WGS) entry which is preliminary data.</text>
</comment>
<organism evidence="1 3">
    <name type="scientific">Cucumis melo var. makuwa</name>
    <name type="common">Oriental melon</name>
    <dbReference type="NCBI Taxonomy" id="1194695"/>
    <lineage>
        <taxon>Eukaryota</taxon>
        <taxon>Viridiplantae</taxon>
        <taxon>Streptophyta</taxon>
        <taxon>Embryophyta</taxon>
        <taxon>Tracheophyta</taxon>
        <taxon>Spermatophyta</taxon>
        <taxon>Magnoliopsida</taxon>
        <taxon>eudicotyledons</taxon>
        <taxon>Gunneridae</taxon>
        <taxon>Pentapetalae</taxon>
        <taxon>rosids</taxon>
        <taxon>fabids</taxon>
        <taxon>Cucurbitales</taxon>
        <taxon>Cucurbitaceae</taxon>
        <taxon>Benincaseae</taxon>
        <taxon>Cucumis</taxon>
    </lineage>
</organism>
<dbReference type="AlphaFoldDB" id="A0A5A7V1U7"/>
<evidence type="ECO:0000313" key="2">
    <source>
        <dbReference type="EMBL" id="TYJ99782.1"/>
    </source>
</evidence>
<evidence type="ECO:0000313" key="3">
    <source>
        <dbReference type="Proteomes" id="UP000321393"/>
    </source>
</evidence>
<dbReference type="Proteomes" id="UP000321947">
    <property type="component" value="Unassembled WGS sequence"/>
</dbReference>
<accession>A0A5A7V1U7</accession>